<sequence length="87" mass="9315">MPSVQAQPTNQEAAPIANPPSSSANGRPVAGVGTDGTVTSNHGFQLCYRVFSTTAVKAPSQTVPLTEEHLKQVPEEHNYAINRWLSE</sequence>
<dbReference type="Proteomes" id="UP000008784">
    <property type="component" value="Unassembled WGS sequence"/>
</dbReference>
<evidence type="ECO:0000256" key="1">
    <source>
        <dbReference type="SAM" id="MobiDB-lite"/>
    </source>
</evidence>
<evidence type="ECO:0000313" key="2">
    <source>
        <dbReference type="EMBL" id="EGX52064.1"/>
    </source>
</evidence>
<dbReference type="InParanoid" id="G1X430"/>
<dbReference type="EMBL" id="ADOT01000059">
    <property type="protein sequence ID" value="EGX52064.1"/>
    <property type="molecule type" value="Genomic_DNA"/>
</dbReference>
<name>G1X430_ARTOA</name>
<keyword evidence="3" id="KW-1185">Reference proteome</keyword>
<evidence type="ECO:0000313" key="3">
    <source>
        <dbReference type="Proteomes" id="UP000008784"/>
    </source>
</evidence>
<dbReference type="GeneID" id="22890168"/>
<dbReference type="HOGENOM" id="CLU_2482921_0_0_1"/>
<dbReference type="RefSeq" id="XP_011119242.1">
    <property type="nucleotide sequence ID" value="XM_011120940.1"/>
</dbReference>
<comment type="caution">
    <text evidence="2">The sequence shown here is derived from an EMBL/GenBank/DDBJ whole genome shotgun (WGS) entry which is preliminary data.</text>
</comment>
<protein>
    <submittedName>
        <fullName evidence="2">Uncharacterized protein</fullName>
    </submittedName>
</protein>
<feature type="compositionally biased region" description="Low complexity" evidence="1">
    <location>
        <begin position="13"/>
        <end position="25"/>
    </location>
</feature>
<feature type="compositionally biased region" description="Polar residues" evidence="1">
    <location>
        <begin position="1"/>
        <end position="12"/>
    </location>
</feature>
<gene>
    <name evidence="2" type="ORF">AOL_s00043g454</name>
</gene>
<feature type="region of interest" description="Disordered" evidence="1">
    <location>
        <begin position="1"/>
        <end position="36"/>
    </location>
</feature>
<reference evidence="2 3" key="1">
    <citation type="journal article" date="2011" name="PLoS Pathog.">
        <title>Genomic and proteomic analyses of the fungus Arthrobotrys oligospora provide insights into nematode-trap formation.</title>
        <authorList>
            <person name="Yang J."/>
            <person name="Wang L."/>
            <person name="Ji X."/>
            <person name="Feng Y."/>
            <person name="Li X."/>
            <person name="Zou C."/>
            <person name="Xu J."/>
            <person name="Ren Y."/>
            <person name="Mi Q."/>
            <person name="Wu J."/>
            <person name="Liu S."/>
            <person name="Liu Y."/>
            <person name="Huang X."/>
            <person name="Wang H."/>
            <person name="Niu X."/>
            <person name="Li J."/>
            <person name="Liang L."/>
            <person name="Luo Y."/>
            <person name="Ji K."/>
            <person name="Zhou W."/>
            <person name="Yu Z."/>
            <person name="Li G."/>
            <person name="Liu Y."/>
            <person name="Li L."/>
            <person name="Qiao M."/>
            <person name="Feng L."/>
            <person name="Zhang K.-Q."/>
        </authorList>
    </citation>
    <scope>NUCLEOTIDE SEQUENCE [LARGE SCALE GENOMIC DNA]</scope>
    <source>
        <strain evidence="3">ATCC 24927 / CBS 115.81 / DSM 1491</strain>
    </source>
</reference>
<organism evidence="2 3">
    <name type="scientific">Arthrobotrys oligospora (strain ATCC 24927 / CBS 115.81 / DSM 1491)</name>
    <name type="common">Nematode-trapping fungus</name>
    <name type="synonym">Didymozoophaga oligospora</name>
    <dbReference type="NCBI Taxonomy" id="756982"/>
    <lineage>
        <taxon>Eukaryota</taxon>
        <taxon>Fungi</taxon>
        <taxon>Dikarya</taxon>
        <taxon>Ascomycota</taxon>
        <taxon>Pezizomycotina</taxon>
        <taxon>Orbiliomycetes</taxon>
        <taxon>Orbiliales</taxon>
        <taxon>Orbiliaceae</taxon>
        <taxon>Orbilia</taxon>
        <taxon>Orbilia oligospora</taxon>
    </lineage>
</organism>
<dbReference type="OrthoDB" id="5368287at2759"/>
<dbReference type="AlphaFoldDB" id="G1X430"/>
<proteinExistence type="predicted"/>
<accession>G1X430</accession>